<gene>
    <name evidence="1" type="ORF">JHL16_34765</name>
</gene>
<proteinExistence type="predicted"/>
<sequence>MPVIAVDNYSPNQQRQLGPHDDAAAVTKSDTDELVEVAEGFLVGADGNIVIKTARGTTLTIAAKAGVEYRIRIRQVLSTNTTATGIVALY</sequence>
<evidence type="ECO:0000313" key="1">
    <source>
        <dbReference type="EMBL" id="MBK1871581.1"/>
    </source>
</evidence>
<dbReference type="EMBL" id="JAENHL010000009">
    <property type="protein sequence ID" value="MBK1871581.1"/>
    <property type="molecule type" value="Genomic_DNA"/>
</dbReference>
<organism evidence="1 2">
    <name type="scientific">Taklimakanibacter albus</name>
    <dbReference type="NCBI Taxonomy" id="2800327"/>
    <lineage>
        <taxon>Bacteria</taxon>
        <taxon>Pseudomonadati</taxon>
        <taxon>Pseudomonadota</taxon>
        <taxon>Alphaproteobacteria</taxon>
        <taxon>Hyphomicrobiales</taxon>
        <taxon>Aestuariivirgaceae</taxon>
        <taxon>Taklimakanibacter</taxon>
    </lineage>
</organism>
<reference evidence="1" key="1">
    <citation type="submission" date="2021-01" db="EMBL/GenBank/DDBJ databases">
        <authorList>
            <person name="Sun Q."/>
        </authorList>
    </citation>
    <scope>NUCLEOTIDE SEQUENCE</scope>
    <source>
        <strain evidence="1">YIM B02566</strain>
    </source>
</reference>
<dbReference type="Proteomes" id="UP000616151">
    <property type="component" value="Unassembled WGS sequence"/>
</dbReference>
<name>A0ACC5RGC6_9HYPH</name>
<keyword evidence="2" id="KW-1185">Reference proteome</keyword>
<accession>A0ACC5RGC6</accession>
<protein>
    <submittedName>
        <fullName evidence="1">Uncharacterized protein</fullName>
    </submittedName>
</protein>
<comment type="caution">
    <text evidence="1">The sequence shown here is derived from an EMBL/GenBank/DDBJ whole genome shotgun (WGS) entry which is preliminary data.</text>
</comment>
<evidence type="ECO:0000313" key="2">
    <source>
        <dbReference type="Proteomes" id="UP000616151"/>
    </source>
</evidence>